<reference evidence="18" key="1">
    <citation type="submission" date="2021-10" db="EMBL/GenBank/DDBJ databases">
        <title>The complete genome sequence of Leeia sp. TBRC 13508.</title>
        <authorList>
            <person name="Charoenyingcharoen P."/>
            <person name="Yukphan P."/>
        </authorList>
    </citation>
    <scope>NUCLEOTIDE SEQUENCE</scope>
    <source>
        <strain evidence="18">TBRC 13508</strain>
    </source>
</reference>
<keyword evidence="10 15" id="KW-0460">Magnesium</keyword>
<dbReference type="SUPFAM" id="SSF56322">
    <property type="entry name" value="ADC synthase"/>
    <property type="match status" value="1"/>
</dbReference>
<dbReference type="Pfam" id="PF00425">
    <property type="entry name" value="Chorismate_bind"/>
    <property type="match status" value="1"/>
</dbReference>
<keyword evidence="11 15" id="KW-0057">Aromatic amino acid biosynthesis</keyword>
<keyword evidence="7 15" id="KW-0028">Amino-acid biosynthesis</keyword>
<keyword evidence="8 15" id="KW-0479">Metal-binding</keyword>
<evidence type="ECO:0000256" key="3">
    <source>
        <dbReference type="ARBA" id="ARBA00009562"/>
    </source>
</evidence>
<comment type="similarity">
    <text evidence="3 15">Belongs to the anthranilate synthase component I family.</text>
</comment>
<evidence type="ECO:0000256" key="15">
    <source>
        <dbReference type="RuleBase" id="RU364045"/>
    </source>
</evidence>
<comment type="pathway">
    <text evidence="2 15">Amino-acid biosynthesis; L-tryptophan biosynthesis; L-tryptophan from chorismate: step 1/5.</text>
</comment>
<organism evidence="18 19">
    <name type="scientific">Leeia speluncae</name>
    <dbReference type="NCBI Taxonomy" id="2884804"/>
    <lineage>
        <taxon>Bacteria</taxon>
        <taxon>Pseudomonadati</taxon>
        <taxon>Pseudomonadota</taxon>
        <taxon>Betaproteobacteria</taxon>
        <taxon>Neisseriales</taxon>
        <taxon>Leeiaceae</taxon>
        <taxon>Leeia</taxon>
    </lineage>
</organism>
<protein>
    <recommendedName>
        <fullName evidence="6 15">Anthranilate synthase component 1</fullName>
        <ecNumber evidence="5 15">4.1.3.27</ecNumber>
    </recommendedName>
</protein>
<evidence type="ECO:0000256" key="5">
    <source>
        <dbReference type="ARBA" id="ARBA00012266"/>
    </source>
</evidence>
<dbReference type="Proteomes" id="UP001165395">
    <property type="component" value="Unassembled WGS sequence"/>
</dbReference>
<evidence type="ECO:0000256" key="6">
    <source>
        <dbReference type="ARBA" id="ARBA00020653"/>
    </source>
</evidence>
<evidence type="ECO:0000259" key="17">
    <source>
        <dbReference type="Pfam" id="PF04715"/>
    </source>
</evidence>
<evidence type="ECO:0000259" key="16">
    <source>
        <dbReference type="Pfam" id="PF00425"/>
    </source>
</evidence>
<name>A0ABS8D1U3_9NEIS</name>
<evidence type="ECO:0000256" key="11">
    <source>
        <dbReference type="ARBA" id="ARBA00023141"/>
    </source>
</evidence>
<evidence type="ECO:0000256" key="9">
    <source>
        <dbReference type="ARBA" id="ARBA00022822"/>
    </source>
</evidence>
<evidence type="ECO:0000256" key="14">
    <source>
        <dbReference type="ARBA" id="ARBA00047683"/>
    </source>
</evidence>
<feature type="domain" description="Anthranilate synthase component I N-terminal" evidence="17">
    <location>
        <begin position="27"/>
        <end position="169"/>
    </location>
</feature>
<dbReference type="GO" id="GO:0004049">
    <property type="term" value="F:anthranilate synthase activity"/>
    <property type="evidence" value="ECO:0007669"/>
    <property type="project" value="UniProtKB-EC"/>
</dbReference>
<comment type="subunit">
    <text evidence="4 15">Heterotetramer consisting of two non-identical subunits: a beta subunit (TrpG) and a large alpha subunit (TrpE).</text>
</comment>
<sequence length="499" mass="55156">MLSRDAFQALARQGYNRIPVTVDLLADLDTPLSVYLKLANKPYSYLLESVVGGERFGRYSFIGLPCETRLVVKLNQVEVHRGVDVVETFEGDPLEFVQAYQQRFNAAPLPELPRFNGGLVGYFGYETIRYCEKRLAELNKPGHLGTPDILLLQSEQLAVVDNLTGKLHLVVYADPNIPNSYDMALVRLTELALMLREPAALPLQGKTTVQQAISAFGESAFKEAVNAAKEYIFDGDAMQVVLAQRMDMPFPENPLSLYRALRSLNPSPYMFYYDMGDFHIVGASPEILVRREGDNVLVRPIAGTRPRGKNHEHDIALEKELLADPKECAEHLMLIDLGRNDVGRIAEVGSVALTDKMVVERYSHVMHIVSSVEGKLKDGIGNMDVLRATFPAGTVSGAPKVRALEIINELEPTARGIYSGAVGYLGFSGDMDLAIALRTAIIKDKTLYVQAGAGIVADSNPDSEWQETLNKARAVLRAAEMVQQGLDVERLNLWGRQPN</sequence>
<dbReference type="PANTHER" id="PTHR11236">
    <property type="entry name" value="AMINOBENZOATE/ANTHRANILATE SYNTHASE"/>
    <property type="match status" value="1"/>
</dbReference>
<evidence type="ECO:0000256" key="13">
    <source>
        <dbReference type="ARBA" id="ARBA00025634"/>
    </source>
</evidence>
<evidence type="ECO:0000313" key="19">
    <source>
        <dbReference type="Proteomes" id="UP001165395"/>
    </source>
</evidence>
<evidence type="ECO:0000313" key="18">
    <source>
        <dbReference type="EMBL" id="MCB6182174.1"/>
    </source>
</evidence>
<dbReference type="PRINTS" id="PR00095">
    <property type="entry name" value="ANTSNTHASEI"/>
</dbReference>
<dbReference type="InterPro" id="IPR019999">
    <property type="entry name" value="Anth_synth_I-like"/>
</dbReference>
<evidence type="ECO:0000256" key="2">
    <source>
        <dbReference type="ARBA" id="ARBA00004873"/>
    </source>
</evidence>
<keyword evidence="9 15" id="KW-0822">Tryptophan biosynthesis</keyword>
<evidence type="ECO:0000256" key="1">
    <source>
        <dbReference type="ARBA" id="ARBA00001946"/>
    </source>
</evidence>
<gene>
    <name evidence="15 18" type="primary">trpE</name>
    <name evidence="18" type="ORF">LIN78_01215</name>
</gene>
<comment type="cofactor">
    <cofactor evidence="1 15">
        <name>Mg(2+)</name>
        <dbReference type="ChEBI" id="CHEBI:18420"/>
    </cofactor>
</comment>
<dbReference type="RefSeq" id="WP_227177678.1">
    <property type="nucleotide sequence ID" value="NZ_JAJBZT010000001.1"/>
</dbReference>
<dbReference type="InterPro" id="IPR015890">
    <property type="entry name" value="Chorismate_C"/>
</dbReference>
<evidence type="ECO:0000256" key="7">
    <source>
        <dbReference type="ARBA" id="ARBA00022605"/>
    </source>
</evidence>
<evidence type="ECO:0000256" key="4">
    <source>
        <dbReference type="ARBA" id="ARBA00011575"/>
    </source>
</evidence>
<keyword evidence="12 15" id="KW-0456">Lyase</keyword>
<evidence type="ECO:0000256" key="12">
    <source>
        <dbReference type="ARBA" id="ARBA00023239"/>
    </source>
</evidence>
<dbReference type="EC" id="4.1.3.27" evidence="5 15"/>
<dbReference type="InterPro" id="IPR005801">
    <property type="entry name" value="ADC_synthase"/>
</dbReference>
<accession>A0ABS8D1U3</accession>
<comment type="caution">
    <text evidence="18">The sequence shown here is derived from an EMBL/GenBank/DDBJ whole genome shotgun (WGS) entry which is preliminary data.</text>
</comment>
<dbReference type="InterPro" id="IPR005256">
    <property type="entry name" value="Anth_synth_I_PabB"/>
</dbReference>
<dbReference type="InterPro" id="IPR006805">
    <property type="entry name" value="Anth_synth_I_N"/>
</dbReference>
<dbReference type="NCBIfam" id="TIGR00564">
    <property type="entry name" value="trpE_most"/>
    <property type="match status" value="1"/>
</dbReference>
<dbReference type="PANTHER" id="PTHR11236:SF48">
    <property type="entry name" value="ISOCHORISMATE SYNTHASE MENF"/>
    <property type="match status" value="1"/>
</dbReference>
<dbReference type="Gene3D" id="3.60.120.10">
    <property type="entry name" value="Anthranilate synthase"/>
    <property type="match status" value="1"/>
</dbReference>
<evidence type="ECO:0000256" key="10">
    <source>
        <dbReference type="ARBA" id="ARBA00022842"/>
    </source>
</evidence>
<dbReference type="EMBL" id="JAJBZT010000001">
    <property type="protein sequence ID" value="MCB6182174.1"/>
    <property type="molecule type" value="Genomic_DNA"/>
</dbReference>
<dbReference type="Pfam" id="PF04715">
    <property type="entry name" value="Anth_synt_I_N"/>
    <property type="match status" value="1"/>
</dbReference>
<keyword evidence="19" id="KW-1185">Reference proteome</keyword>
<feature type="domain" description="Chorismate-utilising enzyme C-terminal" evidence="16">
    <location>
        <begin position="219"/>
        <end position="471"/>
    </location>
</feature>
<comment type="function">
    <text evidence="13 15">Part of a heterotetrameric complex that catalyzes the two-step biosynthesis of anthranilate, an intermediate in the biosynthesis of L-tryptophan. In the first step, the glutamine-binding beta subunit (TrpG) of anthranilate synthase (AS) provides the glutamine amidotransferase activity which generates ammonia as a substrate that, along with chorismate, is used in the second step, catalyzed by the large alpha subunit of AS (TrpE) to produce anthranilate. In the absence of TrpG, TrpE can synthesize anthranilate directly from chorismate and high concentrations of ammonia.</text>
</comment>
<proteinExistence type="inferred from homology"/>
<comment type="catalytic activity">
    <reaction evidence="14 15">
        <text>chorismate + L-glutamine = anthranilate + pyruvate + L-glutamate + H(+)</text>
        <dbReference type="Rhea" id="RHEA:21732"/>
        <dbReference type="ChEBI" id="CHEBI:15361"/>
        <dbReference type="ChEBI" id="CHEBI:15378"/>
        <dbReference type="ChEBI" id="CHEBI:16567"/>
        <dbReference type="ChEBI" id="CHEBI:29748"/>
        <dbReference type="ChEBI" id="CHEBI:29985"/>
        <dbReference type="ChEBI" id="CHEBI:58359"/>
        <dbReference type="EC" id="4.1.3.27"/>
    </reaction>
</comment>
<evidence type="ECO:0000256" key="8">
    <source>
        <dbReference type="ARBA" id="ARBA00022723"/>
    </source>
</evidence>